<dbReference type="AlphaFoldDB" id="A8F2T0"/>
<accession>A8F2T0</accession>
<dbReference type="HAMAP" id="MF_01456">
    <property type="entry name" value="NDH1_NuoK"/>
    <property type="match status" value="1"/>
</dbReference>
<keyword evidence="4 11" id="KW-0813">Transport</keyword>
<evidence type="ECO:0000256" key="11">
    <source>
        <dbReference type="HAMAP-Rule" id="MF_01456"/>
    </source>
</evidence>
<comment type="similarity">
    <text evidence="3 11">Belongs to the complex I subunit 4L family.</text>
</comment>
<keyword evidence="13" id="KW-1185">Reference proteome</keyword>
<evidence type="ECO:0000313" key="13">
    <source>
        <dbReference type="Proteomes" id="UP000001311"/>
    </source>
</evidence>
<keyword evidence="6 11" id="KW-0874">Quinone</keyword>
<evidence type="ECO:0000256" key="10">
    <source>
        <dbReference type="ARBA" id="ARBA00023136"/>
    </source>
</evidence>
<dbReference type="GO" id="GO:0030964">
    <property type="term" value="C:NADH dehydrogenase complex"/>
    <property type="evidence" value="ECO:0007669"/>
    <property type="project" value="TreeGrafter"/>
</dbReference>
<evidence type="ECO:0000256" key="3">
    <source>
        <dbReference type="ARBA" id="ARBA00010519"/>
    </source>
</evidence>
<sequence length="112" mass="12718">MKVLRILNMNEYISLNHYLILSSLVFTIGMFGLFMHRKNIINILMSIELMLLAVNINFVAFSVYMQELSGQIFSIIILTVAAAETSIGLAILLIYFRNKGSIEITDINQMRG</sequence>
<protein>
    <recommendedName>
        <fullName evidence="11">NADH-quinone oxidoreductase subunit K</fullName>
        <ecNumber evidence="11">7.1.1.-</ecNumber>
    </recommendedName>
    <alternativeName>
        <fullName evidence="11">NADH dehydrogenase I subunit K</fullName>
    </alternativeName>
    <alternativeName>
        <fullName evidence="11">NDH-1 subunit K</fullName>
    </alternativeName>
</protein>
<dbReference type="FunFam" id="1.10.287.3510:FF:000001">
    <property type="entry name" value="NADH-quinone oxidoreductase subunit K"/>
    <property type="match status" value="1"/>
</dbReference>
<dbReference type="GO" id="GO:0042773">
    <property type="term" value="P:ATP synthesis coupled electron transport"/>
    <property type="evidence" value="ECO:0007669"/>
    <property type="project" value="InterPro"/>
</dbReference>
<dbReference type="NCBIfam" id="NF004323">
    <property type="entry name" value="PRK05715.1-5"/>
    <property type="match status" value="1"/>
</dbReference>
<keyword evidence="11" id="KW-1003">Cell membrane</keyword>
<dbReference type="PANTHER" id="PTHR11434">
    <property type="entry name" value="NADH-UBIQUINONE OXIDOREDUCTASE SUBUNIT ND4L"/>
    <property type="match status" value="1"/>
</dbReference>
<organism evidence="12 13">
    <name type="scientific">Rickettsia massiliae (strain Mtu5)</name>
    <dbReference type="NCBI Taxonomy" id="416276"/>
    <lineage>
        <taxon>Bacteria</taxon>
        <taxon>Pseudomonadati</taxon>
        <taxon>Pseudomonadota</taxon>
        <taxon>Alphaproteobacteria</taxon>
        <taxon>Rickettsiales</taxon>
        <taxon>Rickettsiaceae</taxon>
        <taxon>Rickettsieae</taxon>
        <taxon>Rickettsia</taxon>
        <taxon>spotted fever group</taxon>
    </lineage>
</organism>
<evidence type="ECO:0000256" key="5">
    <source>
        <dbReference type="ARBA" id="ARBA00022692"/>
    </source>
</evidence>
<dbReference type="InterPro" id="IPR001133">
    <property type="entry name" value="NADH_UbQ_OxRdtase_chain4L/K"/>
</dbReference>
<dbReference type="Gene3D" id="1.10.287.3510">
    <property type="match status" value="1"/>
</dbReference>
<comment type="catalytic activity">
    <reaction evidence="11">
        <text>a quinone + NADH + 5 H(+)(in) = a quinol + NAD(+) + 4 H(+)(out)</text>
        <dbReference type="Rhea" id="RHEA:57888"/>
        <dbReference type="ChEBI" id="CHEBI:15378"/>
        <dbReference type="ChEBI" id="CHEBI:24646"/>
        <dbReference type="ChEBI" id="CHEBI:57540"/>
        <dbReference type="ChEBI" id="CHEBI:57945"/>
        <dbReference type="ChEBI" id="CHEBI:132124"/>
    </reaction>
</comment>
<dbReference type="InterPro" id="IPR039428">
    <property type="entry name" value="NUOK/Mnh_C1-like"/>
</dbReference>
<keyword evidence="10 11" id="KW-0472">Membrane</keyword>
<keyword evidence="8 11" id="KW-1133">Transmembrane helix</keyword>
<dbReference type="NCBIfam" id="NF004320">
    <property type="entry name" value="PRK05715.1-2"/>
    <property type="match status" value="1"/>
</dbReference>
<dbReference type="EC" id="7.1.1.-" evidence="11"/>
<keyword evidence="11" id="KW-0997">Cell inner membrane</keyword>
<dbReference type="Pfam" id="PF00420">
    <property type="entry name" value="Oxidored_q2"/>
    <property type="match status" value="1"/>
</dbReference>
<dbReference type="KEGG" id="rms:RMA_1242"/>
<evidence type="ECO:0000256" key="2">
    <source>
        <dbReference type="ARBA" id="ARBA00004141"/>
    </source>
</evidence>
<evidence type="ECO:0000256" key="7">
    <source>
        <dbReference type="ARBA" id="ARBA00022967"/>
    </source>
</evidence>
<evidence type="ECO:0000256" key="8">
    <source>
        <dbReference type="ARBA" id="ARBA00022989"/>
    </source>
</evidence>
<keyword evidence="7 11" id="KW-1278">Translocase</keyword>
<gene>
    <name evidence="11 12" type="primary">nuoK</name>
    <name evidence="12" type="ordered locus">RMA_1242</name>
</gene>
<dbReference type="PANTHER" id="PTHR11434:SF21">
    <property type="entry name" value="NADH DEHYDROGENASE SUBUNIT 4L-RELATED"/>
    <property type="match status" value="1"/>
</dbReference>
<dbReference type="GO" id="GO:0005886">
    <property type="term" value="C:plasma membrane"/>
    <property type="evidence" value="ECO:0007669"/>
    <property type="project" value="UniProtKB-SubCell"/>
</dbReference>
<keyword evidence="5 11" id="KW-0812">Transmembrane</keyword>
<comment type="subcellular location">
    <subcellularLocation>
        <location evidence="11">Cell inner membrane</location>
        <topology evidence="11">Multi-pass membrane protein</topology>
    </subcellularLocation>
    <subcellularLocation>
        <location evidence="2">Membrane</location>
        <topology evidence="2">Multi-pass membrane protein</topology>
    </subcellularLocation>
</comment>
<keyword evidence="11" id="KW-0830">Ubiquinone</keyword>
<evidence type="ECO:0000256" key="4">
    <source>
        <dbReference type="ARBA" id="ARBA00022448"/>
    </source>
</evidence>
<evidence type="ECO:0000256" key="6">
    <source>
        <dbReference type="ARBA" id="ARBA00022719"/>
    </source>
</evidence>
<dbReference type="Proteomes" id="UP000001311">
    <property type="component" value="Chromosome"/>
</dbReference>
<dbReference type="EMBL" id="CP000683">
    <property type="protein sequence ID" value="ABV85216.1"/>
    <property type="molecule type" value="Genomic_DNA"/>
</dbReference>
<reference evidence="12 13" key="1">
    <citation type="journal article" date="2007" name="Genome Res.">
        <title>Lateral gene transfer between obligate intracellular bacteria: evidence from the Rickettsia massiliae genome.</title>
        <authorList>
            <person name="Blanc G."/>
            <person name="Ogata H."/>
            <person name="Robert C."/>
            <person name="Audic S."/>
            <person name="Claverie J.-M."/>
            <person name="Raoult D."/>
        </authorList>
    </citation>
    <scope>NUCLEOTIDE SEQUENCE [LARGE SCALE GENOMIC DNA]</scope>
    <source>
        <strain evidence="13">Mtu5</strain>
    </source>
</reference>
<evidence type="ECO:0000313" key="12">
    <source>
        <dbReference type="EMBL" id="ABV85216.1"/>
    </source>
</evidence>
<proteinExistence type="inferred from homology"/>
<feature type="transmembrane region" description="Helical" evidence="11">
    <location>
        <begin position="72"/>
        <end position="96"/>
    </location>
</feature>
<dbReference type="GO" id="GO:0050136">
    <property type="term" value="F:NADH dehydrogenase (quinone) (non-electrogenic) activity"/>
    <property type="evidence" value="ECO:0007669"/>
    <property type="project" value="UniProtKB-UniRule"/>
</dbReference>
<keyword evidence="9 11" id="KW-0520">NAD</keyword>
<comment type="subunit">
    <text evidence="11">NDH-1 is composed of 14 different subunits. Subunits NuoA, H, J, K, L, M, N constitute the membrane sector of the complex.</text>
</comment>
<evidence type="ECO:0000256" key="9">
    <source>
        <dbReference type="ARBA" id="ARBA00023027"/>
    </source>
</evidence>
<evidence type="ECO:0000256" key="1">
    <source>
        <dbReference type="ARBA" id="ARBA00002378"/>
    </source>
</evidence>
<name>A8F2T0_RICM5</name>
<feature type="transmembrane region" description="Helical" evidence="11">
    <location>
        <begin position="15"/>
        <end position="35"/>
    </location>
</feature>
<dbReference type="HOGENOM" id="CLU_144724_2_0_5"/>
<dbReference type="GO" id="GO:0048038">
    <property type="term" value="F:quinone binding"/>
    <property type="evidence" value="ECO:0007669"/>
    <property type="project" value="UniProtKB-KW"/>
</dbReference>
<dbReference type="NCBIfam" id="NF004321">
    <property type="entry name" value="PRK05715.1-3"/>
    <property type="match status" value="1"/>
</dbReference>
<feature type="transmembrane region" description="Helical" evidence="11">
    <location>
        <begin position="47"/>
        <end position="66"/>
    </location>
</feature>
<comment type="function">
    <text evidence="1 11">NDH-1 shuttles electrons from NADH, via FMN and iron-sulfur (Fe-S) centers, to quinones in the respiratory chain. The immediate electron acceptor for the enzyme in this species is believed to be ubiquinone. Couples the redox reaction to proton translocation (for every two electrons transferred, four hydrogen ions are translocated across the cytoplasmic membrane), and thus conserves the redox energy in a proton gradient.</text>
</comment>